<keyword evidence="3" id="KW-0238">DNA-binding</keyword>
<dbReference type="InterPro" id="IPR036388">
    <property type="entry name" value="WH-like_DNA-bd_sf"/>
</dbReference>
<proteinExistence type="inferred from homology"/>
<evidence type="ECO:0000256" key="3">
    <source>
        <dbReference type="ARBA" id="ARBA00023125"/>
    </source>
</evidence>
<dbReference type="RefSeq" id="WP_007425335.1">
    <property type="nucleotide sequence ID" value="NZ_AMGO01000005.1"/>
</dbReference>
<dbReference type="PROSITE" id="PS50931">
    <property type="entry name" value="HTH_LYSR"/>
    <property type="match status" value="1"/>
</dbReference>
<keyword evidence="2" id="KW-0805">Transcription regulation</keyword>
<dbReference type="Gene3D" id="3.40.190.10">
    <property type="entry name" value="Periplasmic binding protein-like II"/>
    <property type="match status" value="2"/>
</dbReference>
<dbReference type="PANTHER" id="PTHR30537">
    <property type="entry name" value="HTH-TYPE TRANSCRIPTIONAL REGULATOR"/>
    <property type="match status" value="1"/>
</dbReference>
<dbReference type="AlphaFoldDB" id="K2I9S7"/>
<dbReference type="SUPFAM" id="SSF53850">
    <property type="entry name" value="Periplasmic binding protein-like II"/>
    <property type="match status" value="1"/>
</dbReference>
<evidence type="ECO:0000313" key="7">
    <source>
        <dbReference type="Proteomes" id="UP000006765"/>
    </source>
</evidence>
<organism evidence="6 7">
    <name type="scientific">Oceaniovalibus guishaninsula JLT2003</name>
    <dbReference type="NCBI Taxonomy" id="1231392"/>
    <lineage>
        <taxon>Bacteria</taxon>
        <taxon>Pseudomonadati</taxon>
        <taxon>Pseudomonadota</taxon>
        <taxon>Alphaproteobacteria</taxon>
        <taxon>Rhodobacterales</taxon>
        <taxon>Roseobacteraceae</taxon>
        <taxon>Oceaniovalibus</taxon>
    </lineage>
</organism>
<keyword evidence="7" id="KW-1185">Reference proteome</keyword>
<dbReference type="InterPro" id="IPR036390">
    <property type="entry name" value="WH_DNA-bd_sf"/>
</dbReference>
<dbReference type="SUPFAM" id="SSF46785">
    <property type="entry name" value="Winged helix' DNA-binding domain"/>
    <property type="match status" value="1"/>
</dbReference>
<feature type="domain" description="HTH lysR-type" evidence="5">
    <location>
        <begin position="4"/>
        <end position="61"/>
    </location>
</feature>
<dbReference type="OrthoDB" id="9813056at2"/>
<sequence length="301" mass="32341">MSLPPLKALRAFEAVARLGSFAAAAEALFVTQSAISHQVRHLEDWLGAPLFDRRGPRPRLLPRGTDLARDLTLALGGIDAACDRARMHAPPSALVVAAIPSVAVCWLIPRLPAFRAAHRDIPLRVIYSLHGRDIDFRDVHVAFTFASQTPRHPGVRAVPFLPGDSFPVCSPAYAERLNCPDPPPASFLDAELLHDSDTSHWAAWLAQAGVATARPLDGPVFEDFNLLRAAALSGQGIALCPTAMIRDDLAQGSLIRLSDITVRQDYGYYLLSAATGDDAAGRMAAAFCDWALAARQPDTAG</sequence>
<dbReference type="GO" id="GO:0006351">
    <property type="term" value="P:DNA-templated transcription"/>
    <property type="evidence" value="ECO:0007669"/>
    <property type="project" value="TreeGrafter"/>
</dbReference>
<evidence type="ECO:0000259" key="5">
    <source>
        <dbReference type="PROSITE" id="PS50931"/>
    </source>
</evidence>
<dbReference type="CDD" id="cd08432">
    <property type="entry name" value="PBP2_GcdR_TrpI_HvrB_AmpR_like"/>
    <property type="match status" value="1"/>
</dbReference>
<comment type="caution">
    <text evidence="6">The sequence shown here is derived from an EMBL/GenBank/DDBJ whole genome shotgun (WGS) entry which is preliminary data.</text>
</comment>
<evidence type="ECO:0000256" key="1">
    <source>
        <dbReference type="ARBA" id="ARBA00009437"/>
    </source>
</evidence>
<keyword evidence="4" id="KW-0804">Transcription</keyword>
<comment type="similarity">
    <text evidence="1">Belongs to the LysR transcriptional regulatory family.</text>
</comment>
<gene>
    <name evidence="6" type="ORF">OCGS_0182</name>
</gene>
<reference evidence="6 7" key="1">
    <citation type="journal article" date="2012" name="J. Bacteriol.">
        <title>Draft Genome Sequence of Oceaniovalibus guishaninsula JLT2003T.</title>
        <authorList>
            <person name="Tang K."/>
            <person name="Liu K."/>
            <person name="Jiao N."/>
        </authorList>
    </citation>
    <scope>NUCLEOTIDE SEQUENCE [LARGE SCALE GENOMIC DNA]</scope>
    <source>
        <strain evidence="6 7">JLT2003</strain>
    </source>
</reference>
<dbReference type="Gene3D" id="1.10.10.10">
    <property type="entry name" value="Winged helix-like DNA-binding domain superfamily/Winged helix DNA-binding domain"/>
    <property type="match status" value="1"/>
</dbReference>
<dbReference type="InterPro" id="IPR058163">
    <property type="entry name" value="LysR-type_TF_proteobact-type"/>
</dbReference>
<protein>
    <recommendedName>
        <fullName evidence="5">HTH lysR-type domain-containing protein</fullName>
    </recommendedName>
</protein>
<dbReference type="STRING" id="1231392.OCGS_0182"/>
<dbReference type="Pfam" id="PF03466">
    <property type="entry name" value="LysR_substrate"/>
    <property type="match status" value="1"/>
</dbReference>
<name>K2I9S7_9RHOB</name>
<evidence type="ECO:0000256" key="2">
    <source>
        <dbReference type="ARBA" id="ARBA00023015"/>
    </source>
</evidence>
<dbReference type="PRINTS" id="PR00039">
    <property type="entry name" value="HTHLYSR"/>
</dbReference>
<dbReference type="PATRIC" id="fig|1231392.3.peg.183"/>
<accession>K2I9S7</accession>
<dbReference type="Pfam" id="PF00126">
    <property type="entry name" value="HTH_1"/>
    <property type="match status" value="1"/>
</dbReference>
<dbReference type="GO" id="GO:0043565">
    <property type="term" value="F:sequence-specific DNA binding"/>
    <property type="evidence" value="ECO:0007669"/>
    <property type="project" value="TreeGrafter"/>
</dbReference>
<dbReference type="Proteomes" id="UP000006765">
    <property type="component" value="Unassembled WGS sequence"/>
</dbReference>
<dbReference type="InterPro" id="IPR000847">
    <property type="entry name" value="LysR_HTH_N"/>
</dbReference>
<dbReference type="InterPro" id="IPR005119">
    <property type="entry name" value="LysR_subst-bd"/>
</dbReference>
<evidence type="ECO:0000313" key="6">
    <source>
        <dbReference type="EMBL" id="EKE45710.1"/>
    </source>
</evidence>
<dbReference type="GO" id="GO:0003700">
    <property type="term" value="F:DNA-binding transcription factor activity"/>
    <property type="evidence" value="ECO:0007669"/>
    <property type="project" value="InterPro"/>
</dbReference>
<dbReference type="EMBL" id="AMGO01000005">
    <property type="protein sequence ID" value="EKE45710.1"/>
    <property type="molecule type" value="Genomic_DNA"/>
</dbReference>
<dbReference type="PANTHER" id="PTHR30537:SF79">
    <property type="entry name" value="TRANSCRIPTIONAL REGULATOR-RELATED"/>
    <property type="match status" value="1"/>
</dbReference>
<evidence type="ECO:0000256" key="4">
    <source>
        <dbReference type="ARBA" id="ARBA00023163"/>
    </source>
</evidence>
<dbReference type="eggNOG" id="COG0583">
    <property type="taxonomic scope" value="Bacteria"/>
</dbReference>